<accession>A0AAJ6GYU4</accession>
<organism evidence="1 2">
    <name type="scientific">Xanthomonas oryzae pv. leersiae</name>
    <dbReference type="NCBI Taxonomy" id="3112258"/>
    <lineage>
        <taxon>Bacteria</taxon>
        <taxon>Pseudomonadati</taxon>
        <taxon>Pseudomonadota</taxon>
        <taxon>Gammaproteobacteria</taxon>
        <taxon>Lysobacterales</taxon>
        <taxon>Lysobacteraceae</taxon>
        <taxon>Xanthomonas</taxon>
    </lineage>
</organism>
<reference evidence="1 2" key="1">
    <citation type="submission" date="2023-05" db="EMBL/GenBank/DDBJ databases">
        <title>Complete Genome Resource of Xanthomonas oryzae pv. leersiae Strain YNJC Isolated From Plateau Japonica Rice in Southwest China.</title>
        <authorList>
            <person name="Aa X."/>
            <person name="Mei L."/>
            <person name="Liu P."/>
            <person name="Yang Y."/>
            <person name="Tang C."/>
            <person name="Zhang F."/>
            <person name="Dong C."/>
            <person name="Wang B."/>
            <person name="Chen X."/>
            <person name="Dai L."/>
        </authorList>
    </citation>
    <scope>NUCLEOTIDE SEQUENCE [LARGE SCALE GENOMIC DNA]</scope>
    <source>
        <strain evidence="1 2">YNJC</strain>
    </source>
</reference>
<dbReference type="AlphaFoldDB" id="A0AAJ6GYU4"/>
<dbReference type="RefSeq" id="WP_285957553.1">
    <property type="nucleotide sequence ID" value="NZ_CP127225.1"/>
</dbReference>
<evidence type="ECO:0000313" key="1">
    <source>
        <dbReference type="EMBL" id="WIX08739.1"/>
    </source>
</evidence>
<dbReference type="EMBL" id="CP127225">
    <property type="protein sequence ID" value="WIX08739.1"/>
    <property type="molecule type" value="Genomic_DNA"/>
</dbReference>
<name>A0AAJ6GYU4_9XANT</name>
<proteinExistence type="predicted"/>
<protein>
    <submittedName>
        <fullName evidence="1">Uncharacterized protein</fullName>
    </submittedName>
</protein>
<evidence type="ECO:0000313" key="2">
    <source>
        <dbReference type="Proteomes" id="UP001228059"/>
    </source>
</evidence>
<gene>
    <name evidence="1" type="ORF">QN060_06615</name>
</gene>
<dbReference type="Proteomes" id="UP001228059">
    <property type="component" value="Chromosome"/>
</dbReference>
<sequence>MRRQRGLHVEAERGLRVVGEDPFADRSQTLGWKTPSEAMEEEIAALKSRVALES</sequence>